<dbReference type="PROSITE" id="PS51352">
    <property type="entry name" value="THIOREDOXIN_2"/>
    <property type="match status" value="1"/>
</dbReference>
<keyword evidence="4" id="KW-1185">Reference proteome</keyword>
<evidence type="ECO:0000259" key="2">
    <source>
        <dbReference type="PROSITE" id="PS51352"/>
    </source>
</evidence>
<dbReference type="InterPro" id="IPR050553">
    <property type="entry name" value="Thioredoxin_ResA/DsbE_sf"/>
</dbReference>
<evidence type="ECO:0000256" key="1">
    <source>
        <dbReference type="ARBA" id="ARBA00023157"/>
    </source>
</evidence>
<evidence type="ECO:0000313" key="3">
    <source>
        <dbReference type="EMBL" id="PZD96539.1"/>
    </source>
</evidence>
<dbReference type="OrthoDB" id="25753at2"/>
<dbReference type="AlphaFoldDB" id="A0A2W1LCY5"/>
<gene>
    <name evidence="3" type="ORF">DNH61_06970</name>
</gene>
<dbReference type="PANTHER" id="PTHR42852">
    <property type="entry name" value="THIOL:DISULFIDE INTERCHANGE PROTEIN DSBE"/>
    <property type="match status" value="1"/>
</dbReference>
<dbReference type="EMBL" id="QKRB01000037">
    <property type="protein sequence ID" value="PZD96539.1"/>
    <property type="molecule type" value="Genomic_DNA"/>
</dbReference>
<dbReference type="InterPro" id="IPR036249">
    <property type="entry name" value="Thioredoxin-like_sf"/>
</dbReference>
<dbReference type="CDD" id="cd02966">
    <property type="entry name" value="TlpA_like_family"/>
    <property type="match status" value="1"/>
</dbReference>
<protein>
    <submittedName>
        <fullName evidence="3">Thiol disulfide exchange role in cytochrome c biogenesis</fullName>
    </submittedName>
</protein>
<dbReference type="RefSeq" id="WP_111145944.1">
    <property type="nucleotide sequence ID" value="NZ_QKRB01000037.1"/>
</dbReference>
<dbReference type="GO" id="GO:0016491">
    <property type="term" value="F:oxidoreductase activity"/>
    <property type="evidence" value="ECO:0007669"/>
    <property type="project" value="InterPro"/>
</dbReference>
<keyword evidence="1" id="KW-1015">Disulfide bond</keyword>
<dbReference type="PANTHER" id="PTHR42852:SF17">
    <property type="entry name" value="THIOREDOXIN-LIKE PROTEIN HI_1115"/>
    <property type="match status" value="1"/>
</dbReference>
<comment type="caution">
    <text evidence="3">The sequence shown here is derived from an EMBL/GenBank/DDBJ whole genome shotgun (WGS) entry which is preliminary data.</text>
</comment>
<dbReference type="Gene3D" id="3.40.30.10">
    <property type="entry name" value="Glutaredoxin"/>
    <property type="match status" value="1"/>
</dbReference>
<name>A0A2W1LCY5_9BACL</name>
<accession>A0A2W1LCY5</accession>
<dbReference type="InterPro" id="IPR013766">
    <property type="entry name" value="Thioredoxin_domain"/>
</dbReference>
<dbReference type="SUPFAM" id="SSF52833">
    <property type="entry name" value="Thioredoxin-like"/>
    <property type="match status" value="1"/>
</dbReference>
<feature type="domain" description="Thioredoxin" evidence="2">
    <location>
        <begin position="26"/>
        <end position="181"/>
    </location>
</feature>
<dbReference type="InterPro" id="IPR000866">
    <property type="entry name" value="AhpC/TSA"/>
</dbReference>
<dbReference type="Pfam" id="PF00578">
    <property type="entry name" value="AhpC-TSA"/>
    <property type="match status" value="1"/>
</dbReference>
<reference evidence="3 4" key="1">
    <citation type="submission" date="2018-06" db="EMBL/GenBank/DDBJ databases">
        <title>Paenibacillus imtechensis sp. nov.</title>
        <authorList>
            <person name="Pinnaka A.K."/>
            <person name="Singh H."/>
            <person name="Kaur M."/>
        </authorList>
    </citation>
    <scope>NUCLEOTIDE SEQUENCE [LARGE SCALE GENOMIC DNA]</scope>
    <source>
        <strain evidence="3 4">SMB1</strain>
    </source>
</reference>
<organism evidence="3 4">
    <name type="scientific">Paenibacillus sambharensis</name>
    <dbReference type="NCBI Taxonomy" id="1803190"/>
    <lineage>
        <taxon>Bacteria</taxon>
        <taxon>Bacillati</taxon>
        <taxon>Bacillota</taxon>
        <taxon>Bacilli</taxon>
        <taxon>Bacillales</taxon>
        <taxon>Paenibacillaceae</taxon>
        <taxon>Paenibacillus</taxon>
    </lineage>
</organism>
<dbReference type="GO" id="GO:0016209">
    <property type="term" value="F:antioxidant activity"/>
    <property type="evidence" value="ECO:0007669"/>
    <property type="project" value="InterPro"/>
</dbReference>
<sequence length="191" mass="20707">MNKNLAVLLASVLLAAAAVFVTTRYELSGDAAASMGAVNVPAVAGEHGALGFTLSSLEGIPVSLSDYKGKTVLLNFWVTWCKWCKQEMPHMQNVYETYSSDDFVVLAVSVGEERGKVAEFIQEHGYTFPVLLDPDKAVAQAYGVRPIPVSVFIGRDGRIAYQKLGYMDEESIASQVEALAAHTGGEEYEQH</sequence>
<proteinExistence type="predicted"/>
<dbReference type="Proteomes" id="UP000249522">
    <property type="component" value="Unassembled WGS sequence"/>
</dbReference>
<evidence type="ECO:0000313" key="4">
    <source>
        <dbReference type="Proteomes" id="UP000249522"/>
    </source>
</evidence>